<reference evidence="7 8" key="1">
    <citation type="submission" date="2018-04" db="EMBL/GenBank/DDBJ databases">
        <title>WGS assembly of Panicum hallii var. hallii HAL2.</title>
        <authorList>
            <person name="Lovell J."/>
            <person name="Jenkins J."/>
            <person name="Lowry D."/>
            <person name="Mamidi S."/>
            <person name="Sreedasyam A."/>
            <person name="Weng X."/>
            <person name="Barry K."/>
            <person name="Bonette J."/>
            <person name="Campitelli B."/>
            <person name="Daum C."/>
            <person name="Gordon S."/>
            <person name="Gould B."/>
            <person name="Lipzen A."/>
            <person name="MacQueen A."/>
            <person name="Palacio-Mejia J."/>
            <person name="Plott C."/>
            <person name="Shakirov E."/>
            <person name="Shu S."/>
            <person name="Yoshinaga Y."/>
            <person name="Zane M."/>
            <person name="Rokhsar D."/>
            <person name="Grimwood J."/>
            <person name="Schmutz J."/>
            <person name="Juenger T."/>
        </authorList>
    </citation>
    <scope>NUCLEOTIDE SEQUENCE [LARGE SCALE GENOMIC DNA]</scope>
    <source>
        <strain evidence="8">cv. HAL2</strain>
    </source>
</reference>
<evidence type="ECO:0000256" key="2">
    <source>
        <dbReference type="ARBA" id="ARBA00022614"/>
    </source>
</evidence>
<name>A0A2T7DAA7_9POAL</name>
<comment type="similarity">
    <text evidence="1">Belongs to the disease resistance NB-LRR family.</text>
</comment>
<keyword evidence="5" id="KW-0611">Plant defense</keyword>
<dbReference type="Pfam" id="PF18052">
    <property type="entry name" value="Rx_N"/>
    <property type="match status" value="1"/>
</dbReference>
<evidence type="ECO:0000313" key="7">
    <source>
        <dbReference type="EMBL" id="PUZ52516.1"/>
    </source>
</evidence>
<dbReference type="Gene3D" id="1.20.5.4130">
    <property type="match status" value="1"/>
</dbReference>
<evidence type="ECO:0000256" key="3">
    <source>
        <dbReference type="ARBA" id="ARBA00022737"/>
    </source>
</evidence>
<keyword evidence="2" id="KW-0433">Leucine-rich repeat</keyword>
<dbReference type="GO" id="GO:0006952">
    <property type="term" value="P:defense response"/>
    <property type="evidence" value="ECO:0007669"/>
    <property type="project" value="UniProtKB-KW"/>
</dbReference>
<dbReference type="STRING" id="1504633.A0A2T7DAA7"/>
<dbReference type="Proteomes" id="UP000244336">
    <property type="component" value="Chromosome 6"/>
</dbReference>
<feature type="domain" description="Disease resistance N-terminal" evidence="6">
    <location>
        <begin position="10"/>
        <end position="90"/>
    </location>
</feature>
<dbReference type="AlphaFoldDB" id="A0A2T7DAA7"/>
<evidence type="ECO:0000256" key="5">
    <source>
        <dbReference type="ARBA" id="ARBA00022821"/>
    </source>
</evidence>
<keyword evidence="3" id="KW-0677">Repeat</keyword>
<evidence type="ECO:0000313" key="8">
    <source>
        <dbReference type="Proteomes" id="UP000244336"/>
    </source>
</evidence>
<protein>
    <recommendedName>
        <fullName evidence="6">Disease resistance N-terminal domain-containing protein</fullName>
    </recommendedName>
</protein>
<evidence type="ECO:0000256" key="4">
    <source>
        <dbReference type="ARBA" id="ARBA00022741"/>
    </source>
</evidence>
<dbReference type="EMBL" id="CM009754">
    <property type="protein sequence ID" value="PUZ52516.1"/>
    <property type="molecule type" value="Genomic_DNA"/>
</dbReference>
<evidence type="ECO:0000256" key="1">
    <source>
        <dbReference type="ARBA" id="ARBA00008894"/>
    </source>
</evidence>
<dbReference type="InterPro" id="IPR041118">
    <property type="entry name" value="Rx_N"/>
</dbReference>
<sequence length="96" mass="10857">MVDSLLVPLVTRVAGSAADELVQSVTNTWGVDSDRDKLEQWLLAVQCMLPDAEVKVKTNPAVRRWMKELKAVAYQVDDILDDFLYEELHRLNAQDG</sequence>
<gene>
    <name evidence="7" type="ORF">GQ55_6G276400</name>
</gene>
<organism evidence="7 8">
    <name type="scientific">Panicum hallii var. hallii</name>
    <dbReference type="NCBI Taxonomy" id="1504633"/>
    <lineage>
        <taxon>Eukaryota</taxon>
        <taxon>Viridiplantae</taxon>
        <taxon>Streptophyta</taxon>
        <taxon>Embryophyta</taxon>
        <taxon>Tracheophyta</taxon>
        <taxon>Spermatophyta</taxon>
        <taxon>Magnoliopsida</taxon>
        <taxon>Liliopsida</taxon>
        <taxon>Poales</taxon>
        <taxon>Poaceae</taxon>
        <taxon>PACMAD clade</taxon>
        <taxon>Panicoideae</taxon>
        <taxon>Panicodae</taxon>
        <taxon>Paniceae</taxon>
        <taxon>Panicinae</taxon>
        <taxon>Panicum</taxon>
        <taxon>Panicum sect. Panicum</taxon>
    </lineage>
</organism>
<keyword evidence="8" id="KW-1185">Reference proteome</keyword>
<keyword evidence="4" id="KW-0547">Nucleotide-binding</keyword>
<evidence type="ECO:0000259" key="6">
    <source>
        <dbReference type="Pfam" id="PF18052"/>
    </source>
</evidence>
<accession>A0A2T7DAA7</accession>
<dbReference type="OrthoDB" id="670616at2759"/>
<dbReference type="GO" id="GO:0000166">
    <property type="term" value="F:nucleotide binding"/>
    <property type="evidence" value="ECO:0007669"/>
    <property type="project" value="UniProtKB-KW"/>
</dbReference>
<proteinExistence type="inferred from homology"/>
<dbReference type="Gramene" id="PUZ52516">
    <property type="protein sequence ID" value="PUZ52516"/>
    <property type="gene ID" value="GQ55_6G276400"/>
</dbReference>